<evidence type="ECO:0000259" key="3">
    <source>
        <dbReference type="Pfam" id="PF04892"/>
    </source>
</evidence>
<accession>A0ABU2NWC1</accession>
<feature type="transmembrane region" description="Helical" evidence="2">
    <location>
        <begin position="77"/>
        <end position="99"/>
    </location>
</feature>
<gene>
    <name evidence="4" type="ORF">RM572_19285</name>
</gene>
<evidence type="ECO:0000313" key="4">
    <source>
        <dbReference type="EMBL" id="MDT0380901.1"/>
    </source>
</evidence>
<dbReference type="InterPro" id="IPR053150">
    <property type="entry name" value="Teicoplanin_resist-assoc"/>
</dbReference>
<name>A0ABU2NWC1_9ACTN</name>
<dbReference type="RefSeq" id="WP_311674603.1">
    <property type="nucleotide sequence ID" value="NZ_JAVREQ010000018.1"/>
</dbReference>
<feature type="transmembrane region" description="Helical" evidence="2">
    <location>
        <begin position="137"/>
        <end position="157"/>
    </location>
</feature>
<evidence type="ECO:0000313" key="5">
    <source>
        <dbReference type="Proteomes" id="UP001183414"/>
    </source>
</evidence>
<feature type="transmembrane region" description="Helical" evidence="2">
    <location>
        <begin position="111"/>
        <end position="131"/>
    </location>
</feature>
<dbReference type="Proteomes" id="UP001183414">
    <property type="component" value="Unassembled WGS sequence"/>
</dbReference>
<sequence length="203" mass="21184">MAGTAGEEARVSPVVHGHVPGRATSSRIRAAAALLLGAHLLTVGWLMLRPRTVPWVPPSNLQPFVTIQADLAAGPQAALIGIGGELLLLAPVGVLLPLAAGRLYGPRVATALRTVLMGVFLALGVAVLRSGAPSRPVTVDAMMLNAAGVALAHLLLYPSLRRRLLRLPAGPFTRDRDDRPRIGLAEEGTRGRTPRGSRVGIAP</sequence>
<reference evidence="5" key="1">
    <citation type="submission" date="2023-07" db="EMBL/GenBank/DDBJ databases">
        <title>30 novel species of actinomycetes from the DSMZ collection.</title>
        <authorList>
            <person name="Nouioui I."/>
        </authorList>
    </citation>
    <scope>NUCLEOTIDE SEQUENCE [LARGE SCALE GENOMIC DNA]</scope>
    <source>
        <strain evidence="5">DSM 42041</strain>
    </source>
</reference>
<evidence type="ECO:0000256" key="2">
    <source>
        <dbReference type="SAM" id="Phobius"/>
    </source>
</evidence>
<feature type="transmembrane region" description="Helical" evidence="2">
    <location>
        <begin position="30"/>
        <end position="48"/>
    </location>
</feature>
<dbReference type="EMBL" id="JAVREQ010000018">
    <property type="protein sequence ID" value="MDT0380901.1"/>
    <property type="molecule type" value="Genomic_DNA"/>
</dbReference>
<keyword evidence="2" id="KW-0472">Membrane</keyword>
<dbReference type="PANTHER" id="PTHR36834">
    <property type="entry name" value="MEMBRANE PROTEIN-RELATED"/>
    <property type="match status" value="1"/>
</dbReference>
<dbReference type="PANTHER" id="PTHR36834:SF1">
    <property type="entry name" value="INTEGRAL MEMBRANE PROTEIN"/>
    <property type="match status" value="1"/>
</dbReference>
<evidence type="ECO:0000256" key="1">
    <source>
        <dbReference type="SAM" id="MobiDB-lite"/>
    </source>
</evidence>
<proteinExistence type="predicted"/>
<keyword evidence="5" id="KW-1185">Reference proteome</keyword>
<dbReference type="Pfam" id="PF04892">
    <property type="entry name" value="VanZ"/>
    <property type="match status" value="1"/>
</dbReference>
<protein>
    <submittedName>
        <fullName evidence="4">VanZ family protein</fullName>
    </submittedName>
</protein>
<keyword evidence="2" id="KW-1133">Transmembrane helix</keyword>
<dbReference type="InterPro" id="IPR006976">
    <property type="entry name" value="VanZ-like"/>
</dbReference>
<feature type="region of interest" description="Disordered" evidence="1">
    <location>
        <begin position="176"/>
        <end position="203"/>
    </location>
</feature>
<comment type="caution">
    <text evidence="4">The sequence shown here is derived from an EMBL/GenBank/DDBJ whole genome shotgun (WGS) entry which is preliminary data.</text>
</comment>
<organism evidence="4 5">
    <name type="scientific">Streptomyces hazeniae</name>
    <dbReference type="NCBI Taxonomy" id="3075538"/>
    <lineage>
        <taxon>Bacteria</taxon>
        <taxon>Bacillati</taxon>
        <taxon>Actinomycetota</taxon>
        <taxon>Actinomycetes</taxon>
        <taxon>Kitasatosporales</taxon>
        <taxon>Streptomycetaceae</taxon>
        <taxon>Streptomyces</taxon>
    </lineage>
</organism>
<feature type="domain" description="VanZ-like" evidence="3">
    <location>
        <begin position="39"/>
        <end position="157"/>
    </location>
</feature>
<keyword evidence="2" id="KW-0812">Transmembrane</keyword>